<reference evidence="1" key="1">
    <citation type="journal article" date="2014" name="Nat. Commun.">
        <title>The tobacco genome sequence and its comparison with those of tomato and potato.</title>
        <authorList>
            <person name="Sierro N."/>
            <person name="Battey J.N."/>
            <person name="Ouadi S."/>
            <person name="Bakaher N."/>
            <person name="Bovet L."/>
            <person name="Willig A."/>
            <person name="Goepfert S."/>
            <person name="Peitsch M.C."/>
            <person name="Ivanov N.V."/>
        </authorList>
    </citation>
    <scope>NUCLEOTIDE SEQUENCE [LARGE SCALE GENOMIC DNA]</scope>
</reference>
<dbReference type="Proteomes" id="UP000790787">
    <property type="component" value="Chromosome 7"/>
</dbReference>
<evidence type="ECO:0000313" key="1">
    <source>
        <dbReference type="Proteomes" id="UP000790787"/>
    </source>
</evidence>
<accession>A0A1S3Y4X1</accession>
<dbReference type="PaxDb" id="4097-A0A1S3Y4X1"/>
<dbReference type="KEGG" id="nta:107772239"/>
<organism evidence="1 2">
    <name type="scientific">Nicotiana tabacum</name>
    <name type="common">Common tobacco</name>
    <dbReference type="NCBI Taxonomy" id="4097"/>
    <lineage>
        <taxon>Eukaryota</taxon>
        <taxon>Viridiplantae</taxon>
        <taxon>Streptophyta</taxon>
        <taxon>Embryophyta</taxon>
        <taxon>Tracheophyta</taxon>
        <taxon>Spermatophyta</taxon>
        <taxon>Magnoliopsida</taxon>
        <taxon>eudicotyledons</taxon>
        <taxon>Gunneridae</taxon>
        <taxon>Pentapetalae</taxon>
        <taxon>asterids</taxon>
        <taxon>lamiids</taxon>
        <taxon>Solanales</taxon>
        <taxon>Solanaceae</taxon>
        <taxon>Nicotianoideae</taxon>
        <taxon>Nicotianeae</taxon>
        <taxon>Nicotiana</taxon>
    </lineage>
</organism>
<dbReference type="RefSeq" id="XP_016447219.2">
    <property type="nucleotide sequence ID" value="XM_016591733.2"/>
</dbReference>
<evidence type="ECO:0000313" key="2">
    <source>
        <dbReference type="RefSeq" id="XP_016447219.2"/>
    </source>
</evidence>
<dbReference type="PANTHER" id="PTHR33355">
    <property type="entry name" value="WALL-ASSOCIATED RECEPTOR KINASE CARBOXY-TERMINAL PROTEIN-RELATED"/>
    <property type="match status" value="1"/>
</dbReference>
<dbReference type="OrthoDB" id="1466077at2759"/>
<dbReference type="AlphaFoldDB" id="A0A1S3Y4X1"/>
<keyword evidence="1" id="KW-1185">Reference proteome</keyword>
<gene>
    <name evidence="2" type="primary">LOC107772239</name>
</gene>
<dbReference type="GeneID" id="107772239"/>
<dbReference type="PANTHER" id="PTHR33355:SF14">
    <property type="entry name" value="WALL-ASSOCIATED RECEPTOR KINASE GALACTURONAN-BINDING DOMAIN-CONTAINING PROTEIN"/>
    <property type="match status" value="1"/>
</dbReference>
<dbReference type="OMA" id="SICRQFE"/>
<name>A0A1S3Y4X1_TOBAC</name>
<sequence>MIALVFLFLFPFASVLASPNINCPKCGTMDVPYPLSTSENCGNPNYKVYCNSYNLEFLSSVGFYYKILSINPSTSRLVISPPFIQKDSCQSSDLSLGGLKIDENSPFNISSQNTVMLFNCSENILESPLNCSSTSPCRKFEESSREGRNCKNTLCCSYLKDASMTSHRIRVRVTGCTAYTSFVDFKAEASISAWRYGIELQWIPPN</sequence>
<dbReference type="RefSeq" id="XP_016447219.1">
    <property type="nucleotide sequence ID" value="XM_016591733.1"/>
</dbReference>
<dbReference type="STRING" id="4097.A0A1S3Y4X1"/>
<protein>
    <submittedName>
        <fullName evidence="2">Wall-associated receptor kinase-like 20</fullName>
    </submittedName>
</protein>
<reference evidence="2" key="2">
    <citation type="submission" date="2025-08" db="UniProtKB">
        <authorList>
            <consortium name="RefSeq"/>
        </authorList>
    </citation>
    <scope>IDENTIFICATION</scope>
    <source>
        <tissue evidence="2">Leaf</tissue>
    </source>
</reference>
<proteinExistence type="predicted"/>